<feature type="transmembrane region" description="Helical" evidence="10">
    <location>
        <begin position="114"/>
        <end position="132"/>
    </location>
</feature>
<comment type="caution">
    <text evidence="11">The sequence shown here is derived from an EMBL/GenBank/DDBJ whole genome shotgun (WGS) entry which is preliminary data.</text>
</comment>
<comment type="similarity">
    <text evidence="10">Belongs to the ELO family.</text>
</comment>
<dbReference type="PROSITE" id="PS01188">
    <property type="entry name" value="ELO"/>
    <property type="match status" value="1"/>
</dbReference>
<evidence type="ECO:0000256" key="4">
    <source>
        <dbReference type="ARBA" id="ARBA00022692"/>
    </source>
</evidence>
<dbReference type="EC" id="2.3.1.199" evidence="10"/>
<evidence type="ECO:0000256" key="8">
    <source>
        <dbReference type="ARBA" id="ARBA00023136"/>
    </source>
</evidence>
<dbReference type="GO" id="GO:0034626">
    <property type="term" value="P:fatty acid elongation, polyunsaturated fatty acid"/>
    <property type="evidence" value="ECO:0007669"/>
    <property type="project" value="TreeGrafter"/>
</dbReference>
<feature type="transmembrane region" description="Helical" evidence="10">
    <location>
        <begin position="237"/>
        <end position="254"/>
    </location>
</feature>
<dbReference type="InterPro" id="IPR002076">
    <property type="entry name" value="ELO_fam"/>
</dbReference>
<evidence type="ECO:0000256" key="7">
    <source>
        <dbReference type="ARBA" id="ARBA00023098"/>
    </source>
</evidence>
<feature type="transmembrane region" description="Helical" evidence="10">
    <location>
        <begin position="64"/>
        <end position="83"/>
    </location>
</feature>
<keyword evidence="2 10" id="KW-0444">Lipid biosynthesis</keyword>
<dbReference type="GO" id="GO:0019367">
    <property type="term" value="P:fatty acid elongation, saturated fatty acid"/>
    <property type="evidence" value="ECO:0007669"/>
    <property type="project" value="TreeGrafter"/>
</dbReference>
<evidence type="ECO:0000256" key="5">
    <source>
        <dbReference type="ARBA" id="ARBA00022832"/>
    </source>
</evidence>
<keyword evidence="9 10" id="KW-0275">Fatty acid biosynthesis</keyword>
<dbReference type="PANTHER" id="PTHR11157">
    <property type="entry name" value="FATTY ACID ACYL TRANSFERASE-RELATED"/>
    <property type="match status" value="1"/>
</dbReference>
<evidence type="ECO:0000256" key="6">
    <source>
        <dbReference type="ARBA" id="ARBA00022989"/>
    </source>
</evidence>
<organism evidence="11 12">
    <name type="scientific">Araneus ventricosus</name>
    <name type="common">Orbweaver spider</name>
    <name type="synonym">Epeira ventricosa</name>
    <dbReference type="NCBI Taxonomy" id="182803"/>
    <lineage>
        <taxon>Eukaryota</taxon>
        <taxon>Metazoa</taxon>
        <taxon>Ecdysozoa</taxon>
        <taxon>Arthropoda</taxon>
        <taxon>Chelicerata</taxon>
        <taxon>Arachnida</taxon>
        <taxon>Araneae</taxon>
        <taxon>Araneomorphae</taxon>
        <taxon>Entelegynae</taxon>
        <taxon>Araneoidea</taxon>
        <taxon>Araneidae</taxon>
        <taxon>Araneus</taxon>
    </lineage>
</organism>
<evidence type="ECO:0000256" key="3">
    <source>
        <dbReference type="ARBA" id="ARBA00022679"/>
    </source>
</evidence>
<dbReference type="GO" id="GO:0030148">
    <property type="term" value="P:sphingolipid biosynthetic process"/>
    <property type="evidence" value="ECO:0007669"/>
    <property type="project" value="TreeGrafter"/>
</dbReference>
<dbReference type="InterPro" id="IPR030457">
    <property type="entry name" value="ELO_CS"/>
</dbReference>
<sequence>MVNDTSSVLSIVSDFRSSFSIHNKILVKYPLVPYSIVVFYILFVLWIGPAIMKKRKPYSLQKVLIVYNLLQAFANLYIAYSAINGVIRYWDSRCVIRKNPKIHEILEIALKPGYHLYIIKFIDLLDTVFFVLRKKQKQVSFLHVFHHAGMCLIFYWGLNNLHKTPGFYMAVGFSINAVVHVIMYTYYGLAAFGPKMQKYLWWKKHLTRLQIGQIFFILGYMIFGFLTGCEEFGNLEFYALVYASITLILFLNFYRKYKRN</sequence>
<name>A0A4Y2J6F5_ARAVE</name>
<dbReference type="PANTHER" id="PTHR11157:SF126">
    <property type="entry name" value="ELONGATION OF VERY LONG CHAIN FATTY ACIDS PROTEIN"/>
    <property type="match status" value="1"/>
</dbReference>
<evidence type="ECO:0000256" key="2">
    <source>
        <dbReference type="ARBA" id="ARBA00022516"/>
    </source>
</evidence>
<accession>A0A4Y2J6F5</accession>
<keyword evidence="12" id="KW-1185">Reference proteome</keyword>
<dbReference type="OrthoDB" id="6426515at2759"/>
<keyword evidence="6 10" id="KW-1133">Transmembrane helix</keyword>
<feature type="transmembrane region" description="Helical" evidence="10">
    <location>
        <begin position="139"/>
        <end position="158"/>
    </location>
</feature>
<dbReference type="Proteomes" id="UP000499080">
    <property type="component" value="Unassembled WGS sequence"/>
</dbReference>
<gene>
    <name evidence="11" type="primary">ELOVL4_0</name>
    <name evidence="11" type="ORF">AVEN_43012_1</name>
</gene>
<dbReference type="EMBL" id="BGPR01003245">
    <property type="protein sequence ID" value="GBM85570.1"/>
    <property type="molecule type" value="Genomic_DNA"/>
</dbReference>
<evidence type="ECO:0000256" key="9">
    <source>
        <dbReference type="ARBA" id="ARBA00023160"/>
    </source>
</evidence>
<protein>
    <recommendedName>
        <fullName evidence="10">Elongation of very long chain fatty acids protein</fullName>
        <ecNumber evidence="10">2.3.1.199</ecNumber>
    </recommendedName>
    <alternativeName>
        <fullName evidence="10">Very-long-chain 3-oxoacyl-CoA synthase</fullName>
    </alternativeName>
</protein>
<dbReference type="GO" id="GO:0034625">
    <property type="term" value="P:fatty acid elongation, monounsaturated fatty acid"/>
    <property type="evidence" value="ECO:0007669"/>
    <property type="project" value="TreeGrafter"/>
</dbReference>
<proteinExistence type="inferred from homology"/>
<feature type="transmembrane region" description="Helical" evidence="10">
    <location>
        <begin position="205"/>
        <end position="225"/>
    </location>
</feature>
<feature type="transmembrane region" description="Helical" evidence="10">
    <location>
        <begin position="31"/>
        <end position="52"/>
    </location>
</feature>
<reference evidence="11 12" key="1">
    <citation type="journal article" date="2019" name="Sci. Rep.">
        <title>Orb-weaving spider Araneus ventricosus genome elucidates the spidroin gene catalogue.</title>
        <authorList>
            <person name="Kono N."/>
            <person name="Nakamura H."/>
            <person name="Ohtoshi R."/>
            <person name="Moran D.A.P."/>
            <person name="Shinohara A."/>
            <person name="Yoshida Y."/>
            <person name="Fujiwara M."/>
            <person name="Mori M."/>
            <person name="Tomita M."/>
            <person name="Arakawa K."/>
        </authorList>
    </citation>
    <scope>NUCLEOTIDE SEQUENCE [LARGE SCALE GENOMIC DNA]</scope>
</reference>
<keyword evidence="3 10" id="KW-0808">Transferase</keyword>
<keyword evidence="7 10" id="KW-0443">Lipid metabolism</keyword>
<evidence type="ECO:0000256" key="1">
    <source>
        <dbReference type="ARBA" id="ARBA00004141"/>
    </source>
</evidence>
<evidence type="ECO:0000313" key="12">
    <source>
        <dbReference type="Proteomes" id="UP000499080"/>
    </source>
</evidence>
<keyword evidence="8 10" id="KW-0472">Membrane</keyword>
<feature type="transmembrane region" description="Helical" evidence="10">
    <location>
        <begin position="170"/>
        <end position="193"/>
    </location>
</feature>
<dbReference type="AlphaFoldDB" id="A0A4Y2J6F5"/>
<evidence type="ECO:0000256" key="10">
    <source>
        <dbReference type="RuleBase" id="RU361115"/>
    </source>
</evidence>
<dbReference type="GO" id="GO:0042761">
    <property type="term" value="P:very long-chain fatty acid biosynthetic process"/>
    <property type="evidence" value="ECO:0007669"/>
    <property type="project" value="TreeGrafter"/>
</dbReference>
<dbReference type="Pfam" id="PF01151">
    <property type="entry name" value="ELO"/>
    <property type="match status" value="1"/>
</dbReference>
<evidence type="ECO:0000313" key="11">
    <source>
        <dbReference type="EMBL" id="GBM85570.1"/>
    </source>
</evidence>
<dbReference type="GO" id="GO:0005789">
    <property type="term" value="C:endoplasmic reticulum membrane"/>
    <property type="evidence" value="ECO:0007669"/>
    <property type="project" value="TreeGrafter"/>
</dbReference>
<comment type="catalytic activity">
    <reaction evidence="10">
        <text>a very-long-chain acyl-CoA + malonyl-CoA + H(+) = a very-long-chain 3-oxoacyl-CoA + CO2 + CoA</text>
        <dbReference type="Rhea" id="RHEA:32727"/>
        <dbReference type="ChEBI" id="CHEBI:15378"/>
        <dbReference type="ChEBI" id="CHEBI:16526"/>
        <dbReference type="ChEBI" id="CHEBI:57287"/>
        <dbReference type="ChEBI" id="CHEBI:57384"/>
        <dbReference type="ChEBI" id="CHEBI:90725"/>
        <dbReference type="ChEBI" id="CHEBI:90736"/>
        <dbReference type="EC" id="2.3.1.199"/>
    </reaction>
</comment>
<comment type="subcellular location">
    <subcellularLocation>
        <location evidence="1">Membrane</location>
        <topology evidence="1">Multi-pass membrane protein</topology>
    </subcellularLocation>
</comment>
<keyword evidence="5 10" id="KW-0276">Fatty acid metabolism</keyword>
<dbReference type="GO" id="GO:0009922">
    <property type="term" value="F:fatty acid elongase activity"/>
    <property type="evidence" value="ECO:0007669"/>
    <property type="project" value="UniProtKB-EC"/>
</dbReference>
<keyword evidence="4 10" id="KW-0812">Transmembrane</keyword>